<dbReference type="PRINTS" id="PR00723">
    <property type="entry name" value="SUBTILISIN"/>
</dbReference>
<dbReference type="SUPFAM" id="SSF52743">
    <property type="entry name" value="Subtilisin-like"/>
    <property type="match status" value="1"/>
</dbReference>
<keyword evidence="4 6" id="KW-0378">Hydrolase</keyword>
<dbReference type="Proteomes" id="UP001199916">
    <property type="component" value="Unassembled WGS sequence"/>
</dbReference>
<dbReference type="InterPro" id="IPR000209">
    <property type="entry name" value="Peptidase_S8/S53_dom"/>
</dbReference>
<feature type="active site" description="Charge relay system" evidence="6">
    <location>
        <position position="133"/>
    </location>
</feature>
<dbReference type="InterPro" id="IPR034202">
    <property type="entry name" value="Subtilisin_Carlsberg-like"/>
</dbReference>
<dbReference type="PROSITE" id="PS51892">
    <property type="entry name" value="SUBTILASE"/>
    <property type="match status" value="1"/>
</dbReference>
<dbReference type="InterPro" id="IPR015500">
    <property type="entry name" value="Peptidase_S8_subtilisin-rel"/>
</dbReference>
<accession>A0ABS8YLW2</accession>
<dbReference type="PROSITE" id="PS00137">
    <property type="entry name" value="SUBTILASE_HIS"/>
    <property type="match status" value="1"/>
</dbReference>
<evidence type="ECO:0000256" key="3">
    <source>
        <dbReference type="ARBA" id="ARBA00022723"/>
    </source>
</evidence>
<evidence type="ECO:0000256" key="6">
    <source>
        <dbReference type="PROSITE-ProRule" id="PRU01240"/>
    </source>
</evidence>
<dbReference type="PANTHER" id="PTHR43806">
    <property type="entry name" value="PEPTIDASE S8"/>
    <property type="match status" value="1"/>
</dbReference>
<organism evidence="9 10">
    <name type="scientific">Paenibacillus profundus</name>
    <dbReference type="NCBI Taxonomy" id="1173085"/>
    <lineage>
        <taxon>Bacteria</taxon>
        <taxon>Bacillati</taxon>
        <taxon>Bacillota</taxon>
        <taxon>Bacilli</taxon>
        <taxon>Bacillales</taxon>
        <taxon>Paenibacillaceae</taxon>
        <taxon>Paenibacillus</taxon>
    </lineage>
</organism>
<feature type="active site" description="Charge relay system" evidence="6">
    <location>
        <position position="166"/>
    </location>
</feature>
<evidence type="ECO:0000256" key="5">
    <source>
        <dbReference type="ARBA" id="ARBA00022825"/>
    </source>
</evidence>
<keyword evidence="3" id="KW-0479">Metal-binding</keyword>
<dbReference type="Gene3D" id="3.40.50.200">
    <property type="entry name" value="Peptidase S8/S53 domain"/>
    <property type="match status" value="1"/>
</dbReference>
<dbReference type="InterPro" id="IPR036852">
    <property type="entry name" value="Peptidase_S8/S53_dom_sf"/>
</dbReference>
<dbReference type="InterPro" id="IPR022398">
    <property type="entry name" value="Peptidase_S8_His-AS"/>
</dbReference>
<feature type="active site" description="Charge relay system" evidence="6">
    <location>
        <position position="320"/>
    </location>
</feature>
<evidence type="ECO:0000256" key="7">
    <source>
        <dbReference type="SAM" id="MobiDB-lite"/>
    </source>
</evidence>
<reference evidence="9 10" key="1">
    <citation type="submission" date="2021-11" db="EMBL/GenBank/DDBJ databases">
        <title>Draft genome sequence of Paenibacillus profundus YoMME, a new Gram-positive bacteria with exoelectrogenic properties.</title>
        <authorList>
            <person name="Hubenova Y."/>
            <person name="Hubenova E."/>
            <person name="Manasiev Y."/>
            <person name="Peykov S."/>
            <person name="Mitov M."/>
        </authorList>
    </citation>
    <scope>NUCLEOTIDE SEQUENCE [LARGE SCALE GENOMIC DNA]</scope>
    <source>
        <strain evidence="9 10">YoMME</strain>
    </source>
</reference>
<name>A0ABS8YLW2_9BACL</name>
<dbReference type="PANTHER" id="PTHR43806:SF11">
    <property type="entry name" value="CEREVISIN-RELATED"/>
    <property type="match status" value="1"/>
</dbReference>
<evidence type="ECO:0000313" key="9">
    <source>
        <dbReference type="EMBL" id="MCE5172212.1"/>
    </source>
</evidence>
<comment type="similarity">
    <text evidence="1 6">Belongs to the peptidase S8 family.</text>
</comment>
<feature type="domain" description="Peptidase S8/S53" evidence="8">
    <location>
        <begin position="124"/>
        <end position="356"/>
    </location>
</feature>
<dbReference type="EMBL" id="JAJNBZ010000025">
    <property type="protein sequence ID" value="MCE5172212.1"/>
    <property type="molecule type" value="Genomic_DNA"/>
</dbReference>
<evidence type="ECO:0000256" key="1">
    <source>
        <dbReference type="ARBA" id="ARBA00011073"/>
    </source>
</evidence>
<dbReference type="Pfam" id="PF00082">
    <property type="entry name" value="Peptidase_S8"/>
    <property type="match status" value="1"/>
</dbReference>
<evidence type="ECO:0000256" key="4">
    <source>
        <dbReference type="ARBA" id="ARBA00022801"/>
    </source>
</evidence>
<evidence type="ECO:0000256" key="2">
    <source>
        <dbReference type="ARBA" id="ARBA00022670"/>
    </source>
</evidence>
<evidence type="ECO:0000259" key="8">
    <source>
        <dbReference type="Pfam" id="PF00082"/>
    </source>
</evidence>
<feature type="region of interest" description="Disordered" evidence="7">
    <location>
        <begin position="351"/>
        <end position="371"/>
    </location>
</feature>
<gene>
    <name evidence="9" type="ORF">LQV63_23310</name>
</gene>
<keyword evidence="2 6" id="KW-0645">Protease</keyword>
<dbReference type="RefSeq" id="WP_233698453.1">
    <property type="nucleotide sequence ID" value="NZ_JAJNBZ010000025.1"/>
</dbReference>
<keyword evidence="10" id="KW-1185">Reference proteome</keyword>
<proteinExistence type="inferred from homology"/>
<comment type="caution">
    <text evidence="9">The sequence shown here is derived from an EMBL/GenBank/DDBJ whole genome shotgun (WGS) entry which is preliminary data.</text>
</comment>
<sequence>MDVTGLLQLMLHEISSNGQRGKRQLIRFYNPQLYERCCKALYDLQKRHPELGSVHTVPLILAWICPVPAGLNRQLALYQSEFVVEDDIQVTMHAASQKPVAWERGIPWGVRHIKAPQAWSTTTGHHVYIGVIDTGADYRHPDLRNSLMRGVNLVHRGLPPYDDNGHGTHIAGTIAAANQMYGIIGVAPRALIHPVKAFDENGSAYVSDIIQGIDWCVRHGMNIINMSFGMKTRSKSLLNAVMNAYNAGVTIVASSGNDAKRKTIDYPARYQQTISVGATDRVRKIANFSNRGRFVDIYAPGEKIVSAWLKGKYHEMSGTSMATSHVSGAIALLLAMKPGLKPGEIKTLLRHSANPTRGPRGKGGTPRGAGEVDVMRLLKEVER</sequence>
<keyword evidence="5 6" id="KW-0720">Serine protease</keyword>
<protein>
    <submittedName>
        <fullName evidence="9">S8 family peptidase</fullName>
    </submittedName>
</protein>
<dbReference type="InterPro" id="IPR050131">
    <property type="entry name" value="Peptidase_S8_subtilisin-like"/>
</dbReference>
<dbReference type="CDD" id="cd07477">
    <property type="entry name" value="Peptidases_S8_Subtilisin_subset"/>
    <property type="match status" value="1"/>
</dbReference>
<evidence type="ECO:0000313" key="10">
    <source>
        <dbReference type="Proteomes" id="UP001199916"/>
    </source>
</evidence>